<dbReference type="HOGENOM" id="CLU_2779943_0_0_1"/>
<reference evidence="1" key="1">
    <citation type="submission" date="2015-04" db="UniProtKB">
        <authorList>
            <consortium name="EnsemblPlants"/>
        </authorList>
    </citation>
    <scope>IDENTIFICATION</scope>
</reference>
<accession>A0A0E0B7F7</accession>
<keyword evidence="2" id="KW-1185">Reference proteome</keyword>
<reference evidence="1" key="2">
    <citation type="submission" date="2018-05" db="EMBL/GenBank/DDBJ databases">
        <title>OgluRS3 (Oryza glumaepatula Reference Sequence Version 3).</title>
        <authorList>
            <person name="Zhang J."/>
            <person name="Kudrna D."/>
            <person name="Lee S."/>
            <person name="Talag J."/>
            <person name="Welchert J."/>
            <person name="Wing R.A."/>
        </authorList>
    </citation>
    <scope>NUCLEOTIDE SEQUENCE [LARGE SCALE GENOMIC DNA]</scope>
</reference>
<protein>
    <submittedName>
        <fullName evidence="1">Uncharacterized protein</fullName>
    </submittedName>
</protein>
<organism evidence="1">
    <name type="scientific">Oryza glumipatula</name>
    <dbReference type="NCBI Taxonomy" id="40148"/>
    <lineage>
        <taxon>Eukaryota</taxon>
        <taxon>Viridiplantae</taxon>
        <taxon>Streptophyta</taxon>
        <taxon>Embryophyta</taxon>
        <taxon>Tracheophyta</taxon>
        <taxon>Spermatophyta</taxon>
        <taxon>Magnoliopsida</taxon>
        <taxon>Liliopsida</taxon>
        <taxon>Poales</taxon>
        <taxon>Poaceae</taxon>
        <taxon>BOP clade</taxon>
        <taxon>Oryzoideae</taxon>
        <taxon>Oryzeae</taxon>
        <taxon>Oryzinae</taxon>
        <taxon>Oryza</taxon>
    </lineage>
</organism>
<sequence length="69" mass="7695">MRDADASTSSAFAAAAVVEVSVEGLEEAGCRRAQERSPCRPLQKFYTLHISDHTVLEWQDAFIMHCIKL</sequence>
<dbReference type="Gramene" id="OGLUM10G01330.5">
    <property type="protein sequence ID" value="OGLUM10G01330.5"/>
    <property type="gene ID" value="OGLUM10G01330"/>
</dbReference>
<evidence type="ECO:0000313" key="1">
    <source>
        <dbReference type="EnsemblPlants" id="OGLUM10G01330.5"/>
    </source>
</evidence>
<dbReference type="EnsemblPlants" id="OGLUM10G01330.5">
    <property type="protein sequence ID" value="OGLUM10G01330.5"/>
    <property type="gene ID" value="OGLUM10G01330"/>
</dbReference>
<dbReference type="AlphaFoldDB" id="A0A0E0B7F7"/>
<evidence type="ECO:0000313" key="2">
    <source>
        <dbReference type="Proteomes" id="UP000026961"/>
    </source>
</evidence>
<dbReference type="Proteomes" id="UP000026961">
    <property type="component" value="Chromosome 10"/>
</dbReference>
<name>A0A0E0B7F7_9ORYZ</name>
<proteinExistence type="predicted"/>